<dbReference type="Pfam" id="PF01384">
    <property type="entry name" value="PHO4"/>
    <property type="match status" value="1"/>
</dbReference>
<feature type="transmembrane region" description="Helical" evidence="6">
    <location>
        <begin position="113"/>
        <end position="132"/>
    </location>
</feature>
<dbReference type="PANTHER" id="PTHR11101">
    <property type="entry name" value="PHOSPHATE TRANSPORTER"/>
    <property type="match status" value="1"/>
</dbReference>
<keyword evidence="4 6" id="KW-1133">Transmembrane helix</keyword>
<evidence type="ECO:0000313" key="8">
    <source>
        <dbReference type="Proteomes" id="UP000648239"/>
    </source>
</evidence>
<feature type="transmembrane region" description="Helical" evidence="6">
    <location>
        <begin position="138"/>
        <end position="158"/>
    </location>
</feature>
<evidence type="ECO:0000256" key="1">
    <source>
        <dbReference type="ARBA" id="ARBA00004141"/>
    </source>
</evidence>
<comment type="caution">
    <text evidence="7">The sequence shown here is derived from an EMBL/GenBank/DDBJ whole genome shotgun (WGS) entry which is preliminary data.</text>
</comment>
<dbReference type="GO" id="GO:0035435">
    <property type="term" value="P:phosphate ion transmembrane transport"/>
    <property type="evidence" value="ECO:0007669"/>
    <property type="project" value="TreeGrafter"/>
</dbReference>
<evidence type="ECO:0000256" key="3">
    <source>
        <dbReference type="ARBA" id="ARBA00022692"/>
    </source>
</evidence>
<evidence type="ECO:0000256" key="6">
    <source>
        <dbReference type="RuleBase" id="RU363058"/>
    </source>
</evidence>
<keyword evidence="6" id="KW-0592">Phosphate transport</keyword>
<dbReference type="GO" id="GO:0016020">
    <property type="term" value="C:membrane"/>
    <property type="evidence" value="ECO:0007669"/>
    <property type="project" value="UniProtKB-SubCell"/>
</dbReference>
<keyword evidence="5 6" id="KW-0472">Membrane</keyword>
<comment type="similarity">
    <text evidence="6">Belongs to the inorganic phosphate transporter (PiT) (TC 2.A.20) family.</text>
</comment>
<dbReference type="AlphaFoldDB" id="A0A8J6XUF6"/>
<dbReference type="PANTHER" id="PTHR11101:SF80">
    <property type="entry name" value="PHOSPHATE TRANSPORTER"/>
    <property type="match status" value="1"/>
</dbReference>
<evidence type="ECO:0000256" key="2">
    <source>
        <dbReference type="ARBA" id="ARBA00022448"/>
    </source>
</evidence>
<keyword evidence="2 6" id="KW-0813">Transport</keyword>
<name>A0A8J6XUF6_9BACT</name>
<feature type="transmembrane region" description="Helical" evidence="6">
    <location>
        <begin position="81"/>
        <end position="101"/>
    </location>
</feature>
<dbReference type="GO" id="GO:0005315">
    <property type="term" value="F:phosphate transmembrane transporter activity"/>
    <property type="evidence" value="ECO:0007669"/>
    <property type="project" value="InterPro"/>
</dbReference>
<gene>
    <name evidence="7" type="ORF">IFK94_08180</name>
</gene>
<feature type="transmembrane region" description="Helical" evidence="6">
    <location>
        <begin position="216"/>
        <end position="234"/>
    </location>
</feature>
<feature type="transmembrane region" description="Helical" evidence="6">
    <location>
        <begin position="301"/>
        <end position="320"/>
    </location>
</feature>
<evidence type="ECO:0000256" key="4">
    <source>
        <dbReference type="ARBA" id="ARBA00022989"/>
    </source>
</evidence>
<accession>A0A8J6XUF6</accession>
<dbReference type="InterPro" id="IPR001204">
    <property type="entry name" value="Phos_transporter"/>
</dbReference>
<comment type="subcellular location">
    <subcellularLocation>
        <location evidence="1 6">Membrane</location>
        <topology evidence="1 6">Multi-pass membrane protein</topology>
    </subcellularLocation>
</comment>
<evidence type="ECO:0000313" key="7">
    <source>
        <dbReference type="EMBL" id="MBD3868088.1"/>
    </source>
</evidence>
<keyword evidence="3 6" id="KW-0812">Transmembrane</keyword>
<protein>
    <recommendedName>
        <fullName evidence="6">Phosphate transporter</fullName>
    </recommendedName>
</protein>
<proteinExistence type="inferred from homology"/>
<organism evidence="7 8">
    <name type="scientific">Candidatus Polarisedimenticola svalbardensis</name>
    <dbReference type="NCBI Taxonomy" id="2886004"/>
    <lineage>
        <taxon>Bacteria</taxon>
        <taxon>Pseudomonadati</taxon>
        <taxon>Acidobacteriota</taxon>
        <taxon>Candidatus Polarisedimenticolia</taxon>
        <taxon>Candidatus Polarisedimenticolales</taxon>
        <taxon>Candidatus Polarisedimenticolaceae</taxon>
        <taxon>Candidatus Polarisedimenticola</taxon>
    </lineage>
</organism>
<dbReference type="Proteomes" id="UP000648239">
    <property type="component" value="Unassembled WGS sequence"/>
</dbReference>
<feature type="transmembrane region" description="Helical" evidence="6">
    <location>
        <begin position="392"/>
        <end position="413"/>
    </location>
</feature>
<feature type="transmembrane region" description="Helical" evidence="6">
    <location>
        <begin position="178"/>
        <end position="196"/>
    </location>
</feature>
<sequence>MLLTFLIIGLAFGLYMAWNIGANDVANAMGTSVGSKALTIRQALLIAAVFEFAGAYLVGGHVTQTVKKGIVDVELFTDTPMVFVVVMLGALLSAGLWLQFATWKGLPVSTSHSIVGGVAGAGVAAAGINGVIWSKLGFIAVSWVLSPLIGAAIAFIMFRFISATIMSSKSPDKRIQKIAPFLAGLVIFILTLSMIYKGLKKARFEFLTELSMTKATVAAALLGFMFGLVVFFIMKATAGNTERKRKKRFSYVEGQFGWLQVMTACYVAFAHGANDVANAIGPLAGIWAVFSSGEIASEVGVPAWILAFGGIGIVVGLATWGYRVMGTIGERITELTPSRGFSAEFAAASTVLLCTKLGLPISTTHTLVGAVIGVGLARGLAALDLRVMRGIVSAWVITLPVSFGLSAVIYWILHYLFL</sequence>
<evidence type="ECO:0000256" key="5">
    <source>
        <dbReference type="ARBA" id="ARBA00023136"/>
    </source>
</evidence>
<reference evidence="7 8" key="1">
    <citation type="submission" date="2020-08" db="EMBL/GenBank/DDBJ databases">
        <title>Acidobacteriota in marine sediments use diverse sulfur dissimilation pathways.</title>
        <authorList>
            <person name="Wasmund K."/>
        </authorList>
    </citation>
    <scope>NUCLEOTIDE SEQUENCE [LARGE SCALE GENOMIC DNA]</scope>
    <source>
        <strain evidence="7">MAG AM4</strain>
    </source>
</reference>
<dbReference type="EMBL" id="JACXWD010000022">
    <property type="protein sequence ID" value="MBD3868088.1"/>
    <property type="molecule type" value="Genomic_DNA"/>
</dbReference>